<gene>
    <name evidence="9" type="primary">tig</name>
    <name evidence="13" type="ORF">UY76_C0064G0006</name>
</gene>
<dbReference type="InterPro" id="IPR037041">
    <property type="entry name" value="Trigger_fac_C_sf"/>
</dbReference>
<dbReference type="InterPro" id="IPR001179">
    <property type="entry name" value="PPIase_FKBP_dom"/>
</dbReference>
<dbReference type="HAMAP" id="MF_00303">
    <property type="entry name" value="Trigger_factor_Tig"/>
    <property type="match status" value="1"/>
</dbReference>
<dbReference type="GO" id="GO:0051301">
    <property type="term" value="P:cell division"/>
    <property type="evidence" value="ECO:0007669"/>
    <property type="project" value="UniProtKB-KW"/>
</dbReference>
<dbReference type="SUPFAM" id="SSF102735">
    <property type="entry name" value="Trigger factor ribosome-binding domain"/>
    <property type="match status" value="1"/>
</dbReference>
<evidence type="ECO:0000256" key="6">
    <source>
        <dbReference type="ARBA" id="ARBA00023186"/>
    </source>
</evidence>
<dbReference type="Pfam" id="PF05697">
    <property type="entry name" value="Trigger_N"/>
    <property type="match status" value="1"/>
</dbReference>
<feature type="domain" description="Trigger factor ribosome-binding bacterial" evidence="11">
    <location>
        <begin position="4"/>
        <end position="144"/>
    </location>
</feature>
<keyword evidence="6 9" id="KW-0143">Chaperone</keyword>
<dbReference type="InterPro" id="IPR005215">
    <property type="entry name" value="Trig_fac"/>
</dbReference>
<dbReference type="PANTHER" id="PTHR30560">
    <property type="entry name" value="TRIGGER FACTOR CHAPERONE AND PEPTIDYL-PROLYL CIS/TRANS ISOMERASE"/>
    <property type="match status" value="1"/>
</dbReference>
<evidence type="ECO:0000256" key="9">
    <source>
        <dbReference type="HAMAP-Rule" id="MF_00303"/>
    </source>
</evidence>
<evidence type="ECO:0000313" key="13">
    <source>
        <dbReference type="EMBL" id="KKW31207.1"/>
    </source>
</evidence>
<dbReference type="AlphaFoldDB" id="A0A0G1ZSH6"/>
<evidence type="ECO:0000313" key="14">
    <source>
        <dbReference type="Proteomes" id="UP000034054"/>
    </source>
</evidence>
<dbReference type="GO" id="GO:0003755">
    <property type="term" value="F:peptidyl-prolyl cis-trans isomerase activity"/>
    <property type="evidence" value="ECO:0007669"/>
    <property type="project" value="UniProtKB-UniRule"/>
</dbReference>
<dbReference type="SUPFAM" id="SSF54534">
    <property type="entry name" value="FKBP-like"/>
    <property type="match status" value="1"/>
</dbReference>
<evidence type="ECO:0000259" key="10">
    <source>
        <dbReference type="Pfam" id="PF00254"/>
    </source>
</evidence>
<dbReference type="SUPFAM" id="SSF109998">
    <property type="entry name" value="Triger factor/SurA peptide-binding domain-like"/>
    <property type="match status" value="1"/>
</dbReference>
<dbReference type="GO" id="GO:0005737">
    <property type="term" value="C:cytoplasm"/>
    <property type="evidence" value="ECO:0007669"/>
    <property type="project" value="UniProtKB-SubCell"/>
</dbReference>
<keyword evidence="9" id="KW-0131">Cell cycle</keyword>
<dbReference type="Pfam" id="PF00254">
    <property type="entry name" value="FKBP_C"/>
    <property type="match status" value="1"/>
</dbReference>
<keyword evidence="9" id="KW-0132">Cell division</keyword>
<comment type="function">
    <text evidence="9">Involved in protein export. Acts as a chaperone by maintaining the newly synthesized protein in an open conformation. Functions as a peptidyl-prolyl cis-trans isomerase.</text>
</comment>
<evidence type="ECO:0000256" key="2">
    <source>
        <dbReference type="ARBA" id="ARBA00005464"/>
    </source>
</evidence>
<dbReference type="InterPro" id="IPR027304">
    <property type="entry name" value="Trigger_fact/SurA_dom_sf"/>
</dbReference>
<dbReference type="NCBIfam" id="TIGR00115">
    <property type="entry name" value="tig"/>
    <property type="match status" value="1"/>
</dbReference>
<evidence type="ECO:0000259" key="11">
    <source>
        <dbReference type="Pfam" id="PF05697"/>
    </source>
</evidence>
<comment type="caution">
    <text evidence="13">The sequence shown here is derived from an EMBL/GenBank/DDBJ whole genome shotgun (WGS) entry which is preliminary data.</text>
</comment>
<keyword evidence="9" id="KW-0963">Cytoplasm</keyword>
<dbReference type="PANTHER" id="PTHR30560:SF3">
    <property type="entry name" value="TRIGGER FACTOR-LIKE PROTEIN TIG, CHLOROPLASTIC"/>
    <property type="match status" value="1"/>
</dbReference>
<dbReference type="InterPro" id="IPR008880">
    <property type="entry name" value="Trigger_fac_C"/>
</dbReference>
<dbReference type="Gene3D" id="3.10.50.40">
    <property type="match status" value="1"/>
</dbReference>
<dbReference type="Pfam" id="PF05698">
    <property type="entry name" value="Trigger_C"/>
    <property type="match status" value="1"/>
</dbReference>
<evidence type="ECO:0000256" key="7">
    <source>
        <dbReference type="ARBA" id="ARBA00023235"/>
    </source>
</evidence>
<keyword evidence="7 9" id="KW-0413">Isomerase</keyword>
<sequence>MPNVEKEVLPKNGLRLTFTLTQDDALPYLEEAAKRLSEQTSIPGFRPGHASFDVVKQRLGEMKILEEALESIVRKSFISAILEDNIDTVGSPKVDVVKLAPGNDIVFTAEVTLMPRAKSLPDITKLSVKALTPKVEDKEVDLAVRDLQRMQTSEVRATAQESVTMGDKVVISMNMKLDKVPVEGGQSPNHAVYLNEEYYIPGFKEKLEGMKEGEKKTFSLAFPKEHVQTMVAGKDVEFDVELKELFHLQPPALDDTLAIMLGMKDFETLKDVIRKNLLDEKEHEARTKEEKEMLELVAGKTQFEDIPDLLLNEEINKMILELQRAVEAQDLEFDTYVKNLGKTLAQMKLDFTPQALMRVKVAIAMREIAREQAIEATDKELDEELDRMAEGYDDAKTKEQVYSPQYRDYMEQILKNRKVIEYLRGIIIK</sequence>
<keyword evidence="5 9" id="KW-0697">Rotamase</keyword>
<evidence type="ECO:0000256" key="4">
    <source>
        <dbReference type="ARBA" id="ARBA00016902"/>
    </source>
</evidence>
<comment type="similarity">
    <text evidence="2 9">Belongs to the FKBP-type PPIase family. Tig subfamily.</text>
</comment>
<dbReference type="InterPro" id="IPR046357">
    <property type="entry name" value="PPIase_dom_sf"/>
</dbReference>
<accession>A0A0G1ZSH6</accession>
<dbReference type="GO" id="GO:0051083">
    <property type="term" value="P:'de novo' cotranslational protein folding"/>
    <property type="evidence" value="ECO:0007669"/>
    <property type="project" value="TreeGrafter"/>
</dbReference>
<feature type="domain" description="Trigger factor C-terminal" evidence="12">
    <location>
        <begin position="267"/>
        <end position="423"/>
    </location>
</feature>
<reference evidence="13 14" key="1">
    <citation type="journal article" date="2015" name="Nature">
        <title>rRNA introns, odd ribosomes, and small enigmatic genomes across a large radiation of phyla.</title>
        <authorList>
            <person name="Brown C.T."/>
            <person name="Hug L.A."/>
            <person name="Thomas B.C."/>
            <person name="Sharon I."/>
            <person name="Castelle C.J."/>
            <person name="Singh A."/>
            <person name="Wilkins M.J."/>
            <person name="Williams K.H."/>
            <person name="Banfield J.F."/>
        </authorList>
    </citation>
    <scope>NUCLEOTIDE SEQUENCE [LARGE SCALE GENOMIC DNA]</scope>
</reference>
<name>A0A0G1ZSH6_9BACT</name>
<dbReference type="Gene3D" id="3.30.70.1050">
    <property type="entry name" value="Trigger factor ribosome-binding domain"/>
    <property type="match status" value="1"/>
</dbReference>
<dbReference type="GO" id="GO:0015031">
    <property type="term" value="P:protein transport"/>
    <property type="evidence" value="ECO:0007669"/>
    <property type="project" value="UniProtKB-UniRule"/>
</dbReference>
<comment type="catalytic activity">
    <reaction evidence="1 9">
        <text>[protein]-peptidylproline (omega=180) = [protein]-peptidylproline (omega=0)</text>
        <dbReference type="Rhea" id="RHEA:16237"/>
        <dbReference type="Rhea" id="RHEA-COMP:10747"/>
        <dbReference type="Rhea" id="RHEA-COMP:10748"/>
        <dbReference type="ChEBI" id="CHEBI:83833"/>
        <dbReference type="ChEBI" id="CHEBI:83834"/>
        <dbReference type="EC" id="5.2.1.8"/>
    </reaction>
</comment>
<feature type="domain" description="PPIase FKBP-type" evidence="10">
    <location>
        <begin position="161"/>
        <end position="243"/>
    </location>
</feature>
<dbReference type="GO" id="GO:0044183">
    <property type="term" value="F:protein folding chaperone"/>
    <property type="evidence" value="ECO:0007669"/>
    <property type="project" value="TreeGrafter"/>
</dbReference>
<proteinExistence type="inferred from homology"/>
<evidence type="ECO:0000259" key="12">
    <source>
        <dbReference type="Pfam" id="PF05698"/>
    </source>
</evidence>
<protein>
    <recommendedName>
        <fullName evidence="4 9">Trigger factor</fullName>
        <shortName evidence="9">TF</shortName>
        <ecNumber evidence="3 9">5.2.1.8</ecNumber>
    </recommendedName>
    <alternativeName>
        <fullName evidence="8 9">PPIase</fullName>
    </alternativeName>
</protein>
<evidence type="ECO:0000256" key="8">
    <source>
        <dbReference type="ARBA" id="ARBA00029986"/>
    </source>
</evidence>
<comment type="domain">
    <text evidence="9">Consists of 3 domains; the N-terminus binds the ribosome, the middle domain has PPIase activity, while the C-terminus has intrinsic chaperone activity on its own.</text>
</comment>
<dbReference type="GO" id="GO:0043335">
    <property type="term" value="P:protein unfolding"/>
    <property type="evidence" value="ECO:0007669"/>
    <property type="project" value="TreeGrafter"/>
</dbReference>
<dbReference type="EMBL" id="LCRH01000064">
    <property type="protein sequence ID" value="KKW31207.1"/>
    <property type="molecule type" value="Genomic_DNA"/>
</dbReference>
<dbReference type="GO" id="GO:0043022">
    <property type="term" value="F:ribosome binding"/>
    <property type="evidence" value="ECO:0007669"/>
    <property type="project" value="TreeGrafter"/>
</dbReference>
<dbReference type="InterPro" id="IPR008881">
    <property type="entry name" value="Trigger_fac_ribosome-bd_bac"/>
</dbReference>
<comment type="subcellular location">
    <subcellularLocation>
        <location evidence="9">Cytoplasm</location>
    </subcellularLocation>
    <text evidence="9">About half TF is bound to the ribosome near the polypeptide exit tunnel while the other half is free in the cytoplasm.</text>
</comment>
<organism evidence="13 14">
    <name type="scientific">Candidatus Uhrbacteria bacterium GW2011_GWA2_52_8d</name>
    <dbReference type="NCBI Taxonomy" id="1618979"/>
    <lineage>
        <taxon>Bacteria</taxon>
        <taxon>Candidatus Uhriibacteriota</taxon>
    </lineage>
</organism>
<dbReference type="Proteomes" id="UP000034054">
    <property type="component" value="Unassembled WGS sequence"/>
</dbReference>
<dbReference type="Gene3D" id="1.10.3120.10">
    <property type="entry name" value="Trigger factor, C-terminal domain"/>
    <property type="match status" value="1"/>
</dbReference>
<dbReference type="EC" id="5.2.1.8" evidence="3 9"/>
<dbReference type="PIRSF" id="PIRSF003095">
    <property type="entry name" value="Trigger_factor"/>
    <property type="match status" value="1"/>
</dbReference>
<evidence type="ECO:0000256" key="3">
    <source>
        <dbReference type="ARBA" id="ARBA00013194"/>
    </source>
</evidence>
<evidence type="ECO:0000256" key="1">
    <source>
        <dbReference type="ARBA" id="ARBA00000971"/>
    </source>
</evidence>
<dbReference type="InterPro" id="IPR036611">
    <property type="entry name" value="Trigger_fac_ribosome-bd_sf"/>
</dbReference>
<evidence type="ECO:0000256" key="5">
    <source>
        <dbReference type="ARBA" id="ARBA00023110"/>
    </source>
</evidence>